<dbReference type="AlphaFoldDB" id="A0AAD6YB82"/>
<organism evidence="1 2">
    <name type="scientific">Mycena pura</name>
    <dbReference type="NCBI Taxonomy" id="153505"/>
    <lineage>
        <taxon>Eukaryota</taxon>
        <taxon>Fungi</taxon>
        <taxon>Dikarya</taxon>
        <taxon>Basidiomycota</taxon>
        <taxon>Agaricomycotina</taxon>
        <taxon>Agaricomycetes</taxon>
        <taxon>Agaricomycetidae</taxon>
        <taxon>Agaricales</taxon>
        <taxon>Marasmiineae</taxon>
        <taxon>Mycenaceae</taxon>
        <taxon>Mycena</taxon>
    </lineage>
</organism>
<dbReference type="SUPFAM" id="SSF52047">
    <property type="entry name" value="RNI-like"/>
    <property type="match status" value="1"/>
</dbReference>
<gene>
    <name evidence="1" type="ORF">GGX14DRAFT_542888</name>
</gene>
<reference evidence="1" key="1">
    <citation type="submission" date="2023-03" db="EMBL/GenBank/DDBJ databases">
        <title>Massive genome expansion in bonnet fungi (Mycena s.s.) driven by repeated elements and novel gene families across ecological guilds.</title>
        <authorList>
            <consortium name="Lawrence Berkeley National Laboratory"/>
            <person name="Harder C.B."/>
            <person name="Miyauchi S."/>
            <person name="Viragh M."/>
            <person name="Kuo A."/>
            <person name="Thoen E."/>
            <person name="Andreopoulos B."/>
            <person name="Lu D."/>
            <person name="Skrede I."/>
            <person name="Drula E."/>
            <person name="Henrissat B."/>
            <person name="Morin E."/>
            <person name="Kohler A."/>
            <person name="Barry K."/>
            <person name="LaButti K."/>
            <person name="Morin E."/>
            <person name="Salamov A."/>
            <person name="Lipzen A."/>
            <person name="Mereny Z."/>
            <person name="Hegedus B."/>
            <person name="Baldrian P."/>
            <person name="Stursova M."/>
            <person name="Weitz H."/>
            <person name="Taylor A."/>
            <person name="Grigoriev I.V."/>
            <person name="Nagy L.G."/>
            <person name="Martin F."/>
            <person name="Kauserud H."/>
        </authorList>
    </citation>
    <scope>NUCLEOTIDE SEQUENCE</scope>
    <source>
        <strain evidence="1">9144</strain>
    </source>
</reference>
<evidence type="ECO:0000313" key="2">
    <source>
        <dbReference type="Proteomes" id="UP001219525"/>
    </source>
</evidence>
<dbReference type="InterPro" id="IPR032675">
    <property type="entry name" value="LRR_dom_sf"/>
</dbReference>
<sequence>MPNQNSTWRQFLDVPSEIWGLVAKFSCRQTILHLCSVSFRFYSIFNPLLYGMTTNPPLSISQSTLLARTLSEGQTQVALCGPRPAMLVQSINVLLDWSVSQELAQTWHAALRNLGGPGSALRRLEWNMSDRLNLLDQVLEYFSNLKEISVKCDDCENISFNFIQIPNLEKMECSLEFMSYDVDHGWGSSWNQLSSALKALPSSSPHLNSLKLELKIENDWDSESSRPPWDKYTEVITTINQLRFPVLTSLALSFGIAKEFCNPAPVAVFSSFLREHPLLSDLTLSGSGMRTDANGAHFPQLRVLTGLVEHCQDPGTSKILQSDVGATIRRLNVGIAGEPDWHNFSPYLFSCLASAFPNVTQLDIQFTKQMNKYHDSFVTLPALEYLCIRKNEWIPEKNRTKAANIIFPTTAYAARINKILPLLPNLSTVDLILRGLRYTSKRVRGVSWCESCDEMWSEETYPTLGVDLRFSVDRTGESGLQEAELVLVAREVDNQMAPMS</sequence>
<name>A0AAD6YB82_9AGAR</name>
<proteinExistence type="predicted"/>
<accession>A0AAD6YB82</accession>
<comment type="caution">
    <text evidence="1">The sequence shown here is derived from an EMBL/GenBank/DDBJ whole genome shotgun (WGS) entry which is preliminary data.</text>
</comment>
<dbReference type="Gene3D" id="3.80.10.10">
    <property type="entry name" value="Ribonuclease Inhibitor"/>
    <property type="match status" value="1"/>
</dbReference>
<dbReference type="EMBL" id="JARJCW010000026">
    <property type="protein sequence ID" value="KAJ7211364.1"/>
    <property type="molecule type" value="Genomic_DNA"/>
</dbReference>
<dbReference type="Proteomes" id="UP001219525">
    <property type="component" value="Unassembled WGS sequence"/>
</dbReference>
<evidence type="ECO:0000313" key="1">
    <source>
        <dbReference type="EMBL" id="KAJ7211364.1"/>
    </source>
</evidence>
<protein>
    <submittedName>
        <fullName evidence="1">Uncharacterized protein</fullName>
    </submittedName>
</protein>
<keyword evidence="2" id="KW-1185">Reference proteome</keyword>